<dbReference type="PANTHER" id="PTHR39206">
    <property type="entry name" value="SLL8004 PROTEIN"/>
    <property type="match status" value="1"/>
</dbReference>
<gene>
    <name evidence="4" type="ORF">AEST_04650</name>
</gene>
<keyword evidence="2" id="KW-0067">ATP-binding</keyword>
<dbReference type="Proteomes" id="UP000012043">
    <property type="component" value="Unassembled WGS sequence"/>
</dbReference>
<evidence type="ECO:0000259" key="3">
    <source>
        <dbReference type="Pfam" id="PF06414"/>
    </source>
</evidence>
<reference evidence="4 5" key="1">
    <citation type="journal article" date="2012" name="J. Bacteriol.">
        <title>Genome Sequence of Pectin-Degrading Alishewanella aestuarii Strain B11T, Isolated from Tidal Flat Sediment.</title>
        <authorList>
            <person name="Jung J."/>
            <person name="Choi S."/>
            <person name="Chun J."/>
            <person name="Park W."/>
        </authorList>
    </citation>
    <scope>NUCLEOTIDE SEQUENCE [LARGE SCALE GENOMIC DNA]</scope>
    <source>
        <strain evidence="4 5">B11</strain>
    </source>
</reference>
<accession>J2IJD5</accession>
<dbReference type="InterPro" id="IPR027417">
    <property type="entry name" value="P-loop_NTPase"/>
</dbReference>
<keyword evidence="5" id="KW-1185">Reference proteome</keyword>
<proteinExistence type="predicted"/>
<dbReference type="Pfam" id="PF06414">
    <property type="entry name" value="Zeta_toxin"/>
    <property type="match status" value="1"/>
</dbReference>
<evidence type="ECO:0000313" key="5">
    <source>
        <dbReference type="Proteomes" id="UP000012043"/>
    </source>
</evidence>
<dbReference type="RefSeq" id="WP_008606755.1">
    <property type="nucleotide sequence ID" value="NZ_ALAB01000002.1"/>
</dbReference>
<feature type="domain" description="Zeta toxin" evidence="3">
    <location>
        <begin position="54"/>
        <end position="137"/>
    </location>
</feature>
<name>J2IJD5_9ALTE</name>
<dbReference type="SUPFAM" id="SSF52540">
    <property type="entry name" value="P-loop containing nucleoside triphosphate hydrolases"/>
    <property type="match status" value="1"/>
</dbReference>
<dbReference type="EMBL" id="ALAB01000002">
    <property type="protein sequence ID" value="EJI86919.1"/>
    <property type="molecule type" value="Genomic_DNA"/>
</dbReference>
<protein>
    <recommendedName>
        <fullName evidence="3">Zeta toxin domain-containing protein</fullName>
    </recommendedName>
</protein>
<dbReference type="AlphaFoldDB" id="J2IJD5"/>
<dbReference type="PANTHER" id="PTHR39206:SF1">
    <property type="entry name" value="SLL8004 PROTEIN"/>
    <property type="match status" value="1"/>
</dbReference>
<evidence type="ECO:0000256" key="1">
    <source>
        <dbReference type="ARBA" id="ARBA00022741"/>
    </source>
</evidence>
<dbReference type="Gene3D" id="3.40.50.300">
    <property type="entry name" value="P-loop containing nucleotide triphosphate hydrolases"/>
    <property type="match status" value="1"/>
</dbReference>
<evidence type="ECO:0000313" key="4">
    <source>
        <dbReference type="EMBL" id="EJI86919.1"/>
    </source>
</evidence>
<evidence type="ECO:0000256" key="2">
    <source>
        <dbReference type="ARBA" id="ARBA00022840"/>
    </source>
</evidence>
<dbReference type="InterPro" id="IPR010488">
    <property type="entry name" value="Zeta_toxin_domain"/>
</dbReference>
<sequence length="191" mass="21471">MPTCWIIAGPNGAGKTTFAMEFLPEVAKCHNFINADLIAAGLSPLAPEKELLNASRLFLAEIQNRIKARASFAFETTLSGRTYLKLIKQLQADGWKVELIYLALPNSDISQLRVAERVKHGGHNIPLRDIKRRFPRSLVNLLLHYSPLVDHCQCYMNADDEPVLIFEQQGQVRLIKEPTLFDVLIQGAAYD</sequence>
<comment type="caution">
    <text evidence="4">The sequence shown here is derived from an EMBL/GenBank/DDBJ whole genome shotgun (WGS) entry which is preliminary data.</text>
</comment>
<dbReference type="GO" id="GO:0005524">
    <property type="term" value="F:ATP binding"/>
    <property type="evidence" value="ECO:0007669"/>
    <property type="project" value="UniProtKB-KW"/>
</dbReference>
<dbReference type="GO" id="GO:0016301">
    <property type="term" value="F:kinase activity"/>
    <property type="evidence" value="ECO:0007669"/>
    <property type="project" value="InterPro"/>
</dbReference>
<keyword evidence="1" id="KW-0547">Nucleotide-binding</keyword>
<organism evidence="4 5">
    <name type="scientific">Alishewanella aestuarii B11</name>
    <dbReference type="NCBI Taxonomy" id="1197174"/>
    <lineage>
        <taxon>Bacteria</taxon>
        <taxon>Pseudomonadati</taxon>
        <taxon>Pseudomonadota</taxon>
        <taxon>Gammaproteobacteria</taxon>
        <taxon>Alteromonadales</taxon>
        <taxon>Alteromonadaceae</taxon>
        <taxon>Alishewanella</taxon>
    </lineage>
</organism>